<evidence type="ECO:0000256" key="5">
    <source>
        <dbReference type="ARBA" id="ARBA00022692"/>
    </source>
</evidence>
<keyword evidence="16" id="KW-1185">Reference proteome</keyword>
<evidence type="ECO:0000313" key="16">
    <source>
        <dbReference type="Proteomes" id="UP000293671"/>
    </source>
</evidence>
<dbReference type="Pfam" id="PF00593">
    <property type="entry name" value="TonB_dep_Rec_b-barrel"/>
    <property type="match status" value="1"/>
</dbReference>
<sequence length="787" mass="85625">MMRADRSVGAGFAMMRRGGSVTRRAPAPHRLGLALMLAGLWTAPATAQVASATLPDVEVIGTSPLPGQGIDRDLLPYSTQLIRRERIDAAKADTLSDLLNRRVPGVQLNEVQGSPFQSDLTYRGFRASALLGTSAGISAYLDGVRMNEPFGDVINFDLIPEFSVSSLSLVPGANPAFGLNSLGGALAYTTFDGRSAPGLRAELSGGSFGRGRLDLSYGANFDSGWHAYFGATGFKEDGWRDFSEGRLGNLLAKVGHDDGTTAWTLSGLYGQSKLVGNGLVPWYTIEEDDATEAIVFTPDLYANRREAVYTHPDQTQNRLGQLTLNLRHTVDAQSTLSGLVYVRNSRRETVNGDEAEEFDEEEPEVNAAFNTTETEQTGYGAAIGFERKSGAHQWQVGATLDASKVRYRQFEQEGSFTPDRGVAPLEGEERELSVDVDGRSLAWGAYASDTWQLGNSTWLTGTLRFNWARVENTLSSVDDDTDEFEVRPRESFSYKSLNPALGIAHRLGEGSGGPTLFANIARNNRVPTVIELGCADPEEPCRLPAGLQADPFLEQVTSTTVEAGVRWRSVSGWRANFEAYRSDNRNDILFRSVSVNGQLGYFANFPKTRHQGADLELGYSAGPLDLSAGFSFLDATYQADGVLRQGERNVTITRGTRIANLPRQMLKLSADWRLAEGFSLGADLQAFGRRGVAGNEDGLIEDDGDEQVDLSLPGYGILNLRASWQPSKSWELYVKLNNATDKRSQSFGALAETVFNADGSFNGDDRDALFVGPGAPRSVFVGLRLRY</sequence>
<keyword evidence="3 10" id="KW-0813">Transport</keyword>
<feature type="domain" description="TonB-dependent receptor plug" evidence="14">
    <location>
        <begin position="75"/>
        <end position="185"/>
    </location>
</feature>
<evidence type="ECO:0000256" key="4">
    <source>
        <dbReference type="ARBA" id="ARBA00022452"/>
    </source>
</evidence>
<accession>A0A4Q7W0U3</accession>
<organism evidence="15 16">
    <name type="scientific">Rivibacter subsaxonicus</name>
    <dbReference type="NCBI Taxonomy" id="457575"/>
    <lineage>
        <taxon>Bacteria</taxon>
        <taxon>Pseudomonadati</taxon>
        <taxon>Pseudomonadota</taxon>
        <taxon>Betaproteobacteria</taxon>
        <taxon>Burkholderiales</taxon>
        <taxon>Rivibacter</taxon>
    </lineage>
</organism>
<evidence type="ECO:0000256" key="10">
    <source>
        <dbReference type="PROSITE-ProRule" id="PRU01360"/>
    </source>
</evidence>
<dbReference type="InterPro" id="IPR037066">
    <property type="entry name" value="Plug_dom_sf"/>
</dbReference>
<name>A0A4Q7W0U3_9BURK</name>
<reference evidence="15 16" key="1">
    <citation type="submission" date="2019-02" db="EMBL/GenBank/DDBJ databases">
        <title>Genomic Encyclopedia of Type Strains, Phase IV (KMG-IV): sequencing the most valuable type-strain genomes for metagenomic binning, comparative biology and taxonomic classification.</title>
        <authorList>
            <person name="Goeker M."/>
        </authorList>
    </citation>
    <scope>NUCLEOTIDE SEQUENCE [LARGE SCALE GENOMIC DNA]</scope>
    <source>
        <strain evidence="15 16">DSM 19570</strain>
    </source>
</reference>
<evidence type="ECO:0000256" key="11">
    <source>
        <dbReference type="RuleBase" id="RU003357"/>
    </source>
</evidence>
<evidence type="ECO:0000256" key="1">
    <source>
        <dbReference type="ARBA" id="ARBA00004571"/>
    </source>
</evidence>
<dbReference type="EMBL" id="SHKP01000004">
    <property type="protein sequence ID" value="RZU02730.1"/>
    <property type="molecule type" value="Genomic_DNA"/>
</dbReference>
<keyword evidence="9 10" id="KW-0998">Cell outer membrane</keyword>
<dbReference type="GO" id="GO:0009279">
    <property type="term" value="C:cell outer membrane"/>
    <property type="evidence" value="ECO:0007669"/>
    <property type="project" value="UniProtKB-SubCell"/>
</dbReference>
<comment type="similarity">
    <text evidence="2 10 11">Belongs to the TonB-dependent receptor family.</text>
</comment>
<feature type="domain" description="TonB-dependent receptor-like beta-barrel" evidence="13">
    <location>
        <begin position="293"/>
        <end position="738"/>
    </location>
</feature>
<feature type="chain" id="PRO_5020274549" evidence="12">
    <location>
        <begin position="48"/>
        <end position="787"/>
    </location>
</feature>
<keyword evidence="12" id="KW-0732">Signal</keyword>
<keyword evidence="4 10" id="KW-1134">Transmembrane beta strand</keyword>
<evidence type="ECO:0000259" key="14">
    <source>
        <dbReference type="Pfam" id="PF07715"/>
    </source>
</evidence>
<dbReference type="Pfam" id="PF07715">
    <property type="entry name" value="Plug"/>
    <property type="match status" value="1"/>
</dbReference>
<evidence type="ECO:0000256" key="2">
    <source>
        <dbReference type="ARBA" id="ARBA00009810"/>
    </source>
</evidence>
<dbReference type="InterPro" id="IPR000531">
    <property type="entry name" value="Beta-barrel_TonB"/>
</dbReference>
<keyword evidence="8 15" id="KW-0675">Receptor</keyword>
<dbReference type="Proteomes" id="UP000293671">
    <property type="component" value="Unassembled WGS sequence"/>
</dbReference>
<comment type="subcellular location">
    <subcellularLocation>
        <location evidence="1 10">Cell outer membrane</location>
        <topology evidence="1 10">Multi-pass membrane protein</topology>
    </subcellularLocation>
</comment>
<evidence type="ECO:0000256" key="7">
    <source>
        <dbReference type="ARBA" id="ARBA00023136"/>
    </source>
</evidence>
<evidence type="ECO:0000313" key="15">
    <source>
        <dbReference type="EMBL" id="RZU02730.1"/>
    </source>
</evidence>
<proteinExistence type="inferred from homology"/>
<dbReference type="SUPFAM" id="SSF56935">
    <property type="entry name" value="Porins"/>
    <property type="match status" value="1"/>
</dbReference>
<dbReference type="Gene3D" id="2.170.130.10">
    <property type="entry name" value="TonB-dependent receptor, plug domain"/>
    <property type="match status" value="1"/>
</dbReference>
<evidence type="ECO:0000256" key="8">
    <source>
        <dbReference type="ARBA" id="ARBA00023170"/>
    </source>
</evidence>
<evidence type="ECO:0000256" key="9">
    <source>
        <dbReference type="ARBA" id="ARBA00023237"/>
    </source>
</evidence>
<dbReference type="AlphaFoldDB" id="A0A4Q7W0U3"/>
<evidence type="ECO:0000256" key="12">
    <source>
        <dbReference type="SAM" id="SignalP"/>
    </source>
</evidence>
<protein>
    <submittedName>
        <fullName evidence="15">Outer membrane receptor protein involved in Fe transport</fullName>
    </submittedName>
</protein>
<keyword evidence="7 10" id="KW-0472">Membrane</keyword>
<feature type="signal peptide" evidence="12">
    <location>
        <begin position="1"/>
        <end position="47"/>
    </location>
</feature>
<dbReference type="GO" id="GO:0044718">
    <property type="term" value="P:siderophore transmembrane transport"/>
    <property type="evidence" value="ECO:0007669"/>
    <property type="project" value="TreeGrafter"/>
</dbReference>
<evidence type="ECO:0000256" key="6">
    <source>
        <dbReference type="ARBA" id="ARBA00023077"/>
    </source>
</evidence>
<dbReference type="GO" id="GO:0015344">
    <property type="term" value="F:siderophore uptake transmembrane transporter activity"/>
    <property type="evidence" value="ECO:0007669"/>
    <property type="project" value="TreeGrafter"/>
</dbReference>
<dbReference type="PANTHER" id="PTHR30069">
    <property type="entry name" value="TONB-DEPENDENT OUTER MEMBRANE RECEPTOR"/>
    <property type="match status" value="1"/>
</dbReference>
<dbReference type="InterPro" id="IPR012910">
    <property type="entry name" value="Plug_dom"/>
</dbReference>
<evidence type="ECO:0000259" key="13">
    <source>
        <dbReference type="Pfam" id="PF00593"/>
    </source>
</evidence>
<dbReference type="PANTHER" id="PTHR30069:SF39">
    <property type="entry name" value="BLL6183 PROTEIN"/>
    <property type="match status" value="1"/>
</dbReference>
<dbReference type="InterPro" id="IPR036942">
    <property type="entry name" value="Beta-barrel_TonB_sf"/>
</dbReference>
<keyword evidence="5 10" id="KW-0812">Transmembrane</keyword>
<dbReference type="Gene3D" id="2.40.170.20">
    <property type="entry name" value="TonB-dependent receptor, beta-barrel domain"/>
    <property type="match status" value="1"/>
</dbReference>
<gene>
    <name evidence="15" type="ORF">EV670_0759</name>
</gene>
<keyword evidence="6 11" id="KW-0798">TonB box</keyword>
<evidence type="ECO:0000256" key="3">
    <source>
        <dbReference type="ARBA" id="ARBA00022448"/>
    </source>
</evidence>
<comment type="caution">
    <text evidence="15">The sequence shown here is derived from an EMBL/GenBank/DDBJ whole genome shotgun (WGS) entry which is preliminary data.</text>
</comment>
<dbReference type="PROSITE" id="PS52016">
    <property type="entry name" value="TONB_DEPENDENT_REC_3"/>
    <property type="match status" value="1"/>
</dbReference>
<dbReference type="InterPro" id="IPR039426">
    <property type="entry name" value="TonB-dep_rcpt-like"/>
</dbReference>